<comment type="caution">
    <text evidence="2">The sequence shown here is derived from an EMBL/GenBank/DDBJ whole genome shotgun (WGS) entry which is preliminary data.</text>
</comment>
<sequence length="133" mass="14332">MSRLLLRGARPVVKQPAVTDADGQATCFTSRRRPDRTPASGGPLSRWAAIPFSTNTARNRKCCHPPPFGVAGQKTAPWPRAAASSNSGTDRRLRAPSREQSHLTVTPKHRRSPPCQRRLSASGPVSVLTGGEE</sequence>
<dbReference type="AlphaFoldDB" id="A0AAD7W8S2"/>
<gene>
    <name evidence="2" type="ORF">AAFF_G00146950</name>
</gene>
<organism evidence="2 3">
    <name type="scientific">Aldrovandia affinis</name>
    <dbReference type="NCBI Taxonomy" id="143900"/>
    <lineage>
        <taxon>Eukaryota</taxon>
        <taxon>Metazoa</taxon>
        <taxon>Chordata</taxon>
        <taxon>Craniata</taxon>
        <taxon>Vertebrata</taxon>
        <taxon>Euteleostomi</taxon>
        <taxon>Actinopterygii</taxon>
        <taxon>Neopterygii</taxon>
        <taxon>Teleostei</taxon>
        <taxon>Notacanthiformes</taxon>
        <taxon>Halosauridae</taxon>
        <taxon>Aldrovandia</taxon>
    </lineage>
</organism>
<protein>
    <submittedName>
        <fullName evidence="2">Uncharacterized protein</fullName>
    </submittedName>
</protein>
<feature type="region of interest" description="Disordered" evidence="1">
    <location>
        <begin position="66"/>
        <end position="133"/>
    </location>
</feature>
<evidence type="ECO:0000313" key="2">
    <source>
        <dbReference type="EMBL" id="KAJ8388077.1"/>
    </source>
</evidence>
<proteinExistence type="predicted"/>
<reference evidence="2" key="1">
    <citation type="journal article" date="2023" name="Science">
        <title>Genome structures resolve the early diversification of teleost fishes.</title>
        <authorList>
            <person name="Parey E."/>
            <person name="Louis A."/>
            <person name="Montfort J."/>
            <person name="Bouchez O."/>
            <person name="Roques C."/>
            <person name="Iampietro C."/>
            <person name="Lluch J."/>
            <person name="Castinel A."/>
            <person name="Donnadieu C."/>
            <person name="Desvignes T."/>
            <person name="Floi Bucao C."/>
            <person name="Jouanno E."/>
            <person name="Wen M."/>
            <person name="Mejri S."/>
            <person name="Dirks R."/>
            <person name="Jansen H."/>
            <person name="Henkel C."/>
            <person name="Chen W.J."/>
            <person name="Zahm M."/>
            <person name="Cabau C."/>
            <person name="Klopp C."/>
            <person name="Thompson A.W."/>
            <person name="Robinson-Rechavi M."/>
            <person name="Braasch I."/>
            <person name="Lecointre G."/>
            <person name="Bobe J."/>
            <person name="Postlethwait J.H."/>
            <person name="Berthelot C."/>
            <person name="Roest Crollius H."/>
            <person name="Guiguen Y."/>
        </authorList>
    </citation>
    <scope>NUCLEOTIDE SEQUENCE</scope>
    <source>
        <strain evidence="2">NC1722</strain>
    </source>
</reference>
<keyword evidence="3" id="KW-1185">Reference proteome</keyword>
<feature type="region of interest" description="Disordered" evidence="1">
    <location>
        <begin position="16"/>
        <end position="47"/>
    </location>
</feature>
<evidence type="ECO:0000313" key="3">
    <source>
        <dbReference type="Proteomes" id="UP001221898"/>
    </source>
</evidence>
<dbReference type="Proteomes" id="UP001221898">
    <property type="component" value="Unassembled WGS sequence"/>
</dbReference>
<feature type="compositionally biased region" description="Basic and acidic residues" evidence="1">
    <location>
        <begin position="89"/>
        <end position="101"/>
    </location>
</feature>
<evidence type="ECO:0000256" key="1">
    <source>
        <dbReference type="SAM" id="MobiDB-lite"/>
    </source>
</evidence>
<accession>A0AAD7W8S2</accession>
<name>A0AAD7W8S2_9TELE</name>
<dbReference type="EMBL" id="JAINUG010000201">
    <property type="protein sequence ID" value="KAJ8388077.1"/>
    <property type="molecule type" value="Genomic_DNA"/>
</dbReference>